<dbReference type="Proteomes" id="UP001153069">
    <property type="component" value="Unassembled WGS sequence"/>
</dbReference>
<dbReference type="EMBL" id="CAICTM010000118">
    <property type="protein sequence ID" value="CAB9501827.1"/>
    <property type="molecule type" value="Genomic_DNA"/>
</dbReference>
<dbReference type="PANTHER" id="PTHR24111">
    <property type="entry name" value="LEUCINE-RICH REPEAT-CONTAINING PROTEIN 34"/>
    <property type="match status" value="1"/>
</dbReference>
<reference evidence="2" key="1">
    <citation type="submission" date="2020-06" db="EMBL/GenBank/DDBJ databases">
        <authorList>
            <consortium name="Plant Systems Biology data submission"/>
        </authorList>
    </citation>
    <scope>NUCLEOTIDE SEQUENCE</scope>
    <source>
        <strain evidence="2">D6</strain>
    </source>
</reference>
<keyword evidence="1" id="KW-0677">Repeat</keyword>
<keyword evidence="3" id="KW-1185">Reference proteome</keyword>
<dbReference type="OrthoDB" id="120976at2759"/>
<dbReference type="InterPro" id="IPR052201">
    <property type="entry name" value="LRR-containing_regulator"/>
</dbReference>
<dbReference type="PANTHER" id="PTHR24111:SF0">
    <property type="entry name" value="LEUCINE-RICH REPEAT-CONTAINING PROTEIN"/>
    <property type="match status" value="1"/>
</dbReference>
<dbReference type="Gene3D" id="3.80.10.10">
    <property type="entry name" value="Ribonuclease Inhibitor"/>
    <property type="match status" value="1"/>
</dbReference>
<gene>
    <name evidence="2" type="ORF">SEMRO_119_G058210.1</name>
</gene>
<dbReference type="AlphaFoldDB" id="A0A9N8DEK4"/>
<protein>
    <submittedName>
        <fullName evidence="2">Leucine-rich repeat protein</fullName>
    </submittedName>
</protein>
<name>A0A9N8DEK4_9STRA</name>
<sequence length="475" mass="52187">MTANQSTAPRVLTIYHAIICNAMRIGYAGRLATGADFDEIDYLPMQEICWSAYCDVFPNNSFIAISDANLKQAIKHMLLRSHPDKVAKHGDDYRVHYASLAVTSLLNHVSAWIKTTNTNASSVNTGVDVLEMPPLLLTSFGPAKSKCSLPSAFEALASIQFASASKPSSEVHRLNLERTKDLAKKAQYAEAIFWEKANLVSTTLCQTHLTYISKPDTSYIPDTSNTGSVFAGSTSLAEDQKVIQEVIGRLKTNDKALSHIHLENQDLASSDNLSKMVDAMKHSHCHVKSIYIDSILVTTSGLSQLFQFLATENKTVTSFTLKGVVGWDVYRYISKVADMIRNNKTMTELTLVNCNFPSAYNADGIAEALQHNSTLKKVDFRRCGELYSEGASDLANGLVVPTSNSALELLSLYRTGLTNKTAPSLVNLIVNHPTLKCLDLRENHFSETVLDKLRDAMSKSGCLKELLVDPPTLKA</sequence>
<accession>A0A9N8DEK4</accession>
<evidence type="ECO:0000313" key="3">
    <source>
        <dbReference type="Proteomes" id="UP001153069"/>
    </source>
</evidence>
<evidence type="ECO:0000313" key="2">
    <source>
        <dbReference type="EMBL" id="CAB9501827.1"/>
    </source>
</evidence>
<comment type="caution">
    <text evidence="2">The sequence shown here is derived from an EMBL/GenBank/DDBJ whole genome shotgun (WGS) entry which is preliminary data.</text>
</comment>
<proteinExistence type="predicted"/>
<dbReference type="SUPFAM" id="SSF52047">
    <property type="entry name" value="RNI-like"/>
    <property type="match status" value="1"/>
</dbReference>
<dbReference type="InterPro" id="IPR032675">
    <property type="entry name" value="LRR_dom_sf"/>
</dbReference>
<evidence type="ECO:0000256" key="1">
    <source>
        <dbReference type="ARBA" id="ARBA00022737"/>
    </source>
</evidence>
<organism evidence="2 3">
    <name type="scientific">Seminavis robusta</name>
    <dbReference type="NCBI Taxonomy" id="568900"/>
    <lineage>
        <taxon>Eukaryota</taxon>
        <taxon>Sar</taxon>
        <taxon>Stramenopiles</taxon>
        <taxon>Ochrophyta</taxon>
        <taxon>Bacillariophyta</taxon>
        <taxon>Bacillariophyceae</taxon>
        <taxon>Bacillariophycidae</taxon>
        <taxon>Naviculales</taxon>
        <taxon>Naviculaceae</taxon>
        <taxon>Seminavis</taxon>
    </lineage>
</organism>